<comment type="caution">
    <text evidence="2">The sequence shown here is derived from an EMBL/GenBank/DDBJ whole genome shotgun (WGS) entry which is preliminary data.</text>
</comment>
<accession>A0A0F9L945</accession>
<dbReference type="SUPFAM" id="SSF54373">
    <property type="entry name" value="FAD-linked reductases, C-terminal domain"/>
    <property type="match status" value="1"/>
</dbReference>
<dbReference type="Gene3D" id="3.30.9.10">
    <property type="entry name" value="D-Amino Acid Oxidase, subunit A, domain 2"/>
    <property type="match status" value="1"/>
</dbReference>
<dbReference type="InterPro" id="IPR036188">
    <property type="entry name" value="FAD/NAD-bd_sf"/>
</dbReference>
<dbReference type="PANTHER" id="PTHR13847">
    <property type="entry name" value="SARCOSINE DEHYDROGENASE-RELATED"/>
    <property type="match status" value="1"/>
</dbReference>
<evidence type="ECO:0000313" key="2">
    <source>
        <dbReference type="EMBL" id="KKM24005.1"/>
    </source>
</evidence>
<organism evidence="2">
    <name type="scientific">marine sediment metagenome</name>
    <dbReference type="NCBI Taxonomy" id="412755"/>
    <lineage>
        <taxon>unclassified sequences</taxon>
        <taxon>metagenomes</taxon>
        <taxon>ecological metagenomes</taxon>
    </lineage>
</organism>
<sequence length="387" mass="43019">MSVSYWQDTVGLSLDLDADITIIGAGLAGLSTAYWLSKKDPSLSIIVVDQGKIGHSASGRNAGFITCGSTEHFTRMTATYGEGKAESIWKFTEYNHNLMLEEFGRKRLEELCEYRKLGSWTLAATEHEAIVTKDSVAALQARGVGVEWKDDVYPGTEGFHGGAFYANDGEIHPVKYLWYLAGRTGNNVSVVENAEVFGIDEDEGCLVVRTNKKRIKTDAVVLCTNAWSEQLFPWFKDKVSPMRGQIIVTEPVEHFLQPSYCSFVLDYFRQLVDGRVLIGGFRNVDVEKEVGFSDEVNPIIHEKLEGFLNEHFPTLRGKRIDYRWSGVMGFAADGYPLVGSLSEDPRIFYNVGFTAHGLGFTFATGELTADLILAGKDPGIFSGRRFE</sequence>
<dbReference type="Gene3D" id="3.50.50.60">
    <property type="entry name" value="FAD/NAD(P)-binding domain"/>
    <property type="match status" value="1"/>
</dbReference>
<evidence type="ECO:0000259" key="1">
    <source>
        <dbReference type="Pfam" id="PF01266"/>
    </source>
</evidence>
<name>A0A0F9L945_9ZZZZ</name>
<protein>
    <recommendedName>
        <fullName evidence="1">FAD dependent oxidoreductase domain-containing protein</fullName>
    </recommendedName>
</protein>
<dbReference type="EMBL" id="LAZR01013012">
    <property type="protein sequence ID" value="KKM24005.1"/>
    <property type="molecule type" value="Genomic_DNA"/>
</dbReference>
<dbReference type="SUPFAM" id="SSF51905">
    <property type="entry name" value="FAD/NAD(P)-binding domain"/>
    <property type="match status" value="1"/>
</dbReference>
<dbReference type="PANTHER" id="PTHR13847:SF281">
    <property type="entry name" value="FAD DEPENDENT OXIDOREDUCTASE DOMAIN-CONTAINING PROTEIN"/>
    <property type="match status" value="1"/>
</dbReference>
<gene>
    <name evidence="2" type="ORF">LCGC14_1609440</name>
</gene>
<dbReference type="InterPro" id="IPR006076">
    <property type="entry name" value="FAD-dep_OxRdtase"/>
</dbReference>
<dbReference type="GO" id="GO:0005737">
    <property type="term" value="C:cytoplasm"/>
    <property type="evidence" value="ECO:0007669"/>
    <property type="project" value="TreeGrafter"/>
</dbReference>
<feature type="domain" description="FAD dependent oxidoreductase" evidence="1">
    <location>
        <begin position="19"/>
        <end position="371"/>
    </location>
</feature>
<proteinExistence type="predicted"/>
<dbReference type="AlphaFoldDB" id="A0A0F9L945"/>
<reference evidence="2" key="1">
    <citation type="journal article" date="2015" name="Nature">
        <title>Complex archaea that bridge the gap between prokaryotes and eukaryotes.</title>
        <authorList>
            <person name="Spang A."/>
            <person name="Saw J.H."/>
            <person name="Jorgensen S.L."/>
            <person name="Zaremba-Niedzwiedzka K."/>
            <person name="Martijn J."/>
            <person name="Lind A.E."/>
            <person name="van Eijk R."/>
            <person name="Schleper C."/>
            <person name="Guy L."/>
            <person name="Ettema T.J."/>
        </authorList>
    </citation>
    <scope>NUCLEOTIDE SEQUENCE</scope>
</reference>
<dbReference type="Pfam" id="PF01266">
    <property type="entry name" value="DAO"/>
    <property type="match status" value="1"/>
</dbReference>